<gene>
    <name evidence="2" type="ORF">HNY73_007901</name>
</gene>
<evidence type="ECO:0000256" key="1">
    <source>
        <dbReference type="SAM" id="MobiDB-lite"/>
    </source>
</evidence>
<dbReference type="AlphaFoldDB" id="A0A8T0F5L8"/>
<organism evidence="2 3">
    <name type="scientific">Argiope bruennichi</name>
    <name type="common">Wasp spider</name>
    <name type="synonym">Aranea bruennichi</name>
    <dbReference type="NCBI Taxonomy" id="94029"/>
    <lineage>
        <taxon>Eukaryota</taxon>
        <taxon>Metazoa</taxon>
        <taxon>Ecdysozoa</taxon>
        <taxon>Arthropoda</taxon>
        <taxon>Chelicerata</taxon>
        <taxon>Arachnida</taxon>
        <taxon>Araneae</taxon>
        <taxon>Araneomorphae</taxon>
        <taxon>Entelegynae</taxon>
        <taxon>Araneoidea</taxon>
        <taxon>Araneidae</taxon>
        <taxon>Argiope</taxon>
    </lineage>
</organism>
<protein>
    <submittedName>
        <fullName evidence="2">Uncharacterized protein</fullName>
    </submittedName>
</protein>
<dbReference type="EMBL" id="JABXBU010000015">
    <property type="protein sequence ID" value="KAF8786141.1"/>
    <property type="molecule type" value="Genomic_DNA"/>
</dbReference>
<proteinExistence type="predicted"/>
<dbReference type="Proteomes" id="UP000807504">
    <property type="component" value="Unassembled WGS sequence"/>
</dbReference>
<feature type="region of interest" description="Disordered" evidence="1">
    <location>
        <begin position="54"/>
        <end position="85"/>
    </location>
</feature>
<name>A0A8T0F5L8_ARGBR</name>
<evidence type="ECO:0000313" key="2">
    <source>
        <dbReference type="EMBL" id="KAF8786141.1"/>
    </source>
</evidence>
<accession>A0A8T0F5L8</accession>
<reference evidence="2" key="1">
    <citation type="journal article" date="2020" name="bioRxiv">
        <title>Chromosome-level reference genome of the European wasp spider Argiope bruennichi: a resource for studies on range expansion and evolutionary adaptation.</title>
        <authorList>
            <person name="Sheffer M.M."/>
            <person name="Hoppe A."/>
            <person name="Krehenwinkel H."/>
            <person name="Uhl G."/>
            <person name="Kuss A.W."/>
            <person name="Jensen L."/>
            <person name="Jensen C."/>
            <person name="Gillespie R.G."/>
            <person name="Hoff K.J."/>
            <person name="Prost S."/>
        </authorList>
    </citation>
    <scope>NUCLEOTIDE SEQUENCE</scope>
</reference>
<reference evidence="2" key="2">
    <citation type="submission" date="2020-06" db="EMBL/GenBank/DDBJ databases">
        <authorList>
            <person name="Sheffer M."/>
        </authorList>
    </citation>
    <scope>NUCLEOTIDE SEQUENCE</scope>
</reference>
<feature type="compositionally biased region" description="Polar residues" evidence="1">
    <location>
        <begin position="64"/>
        <end position="73"/>
    </location>
</feature>
<keyword evidence="3" id="KW-1185">Reference proteome</keyword>
<evidence type="ECO:0000313" key="3">
    <source>
        <dbReference type="Proteomes" id="UP000807504"/>
    </source>
</evidence>
<sequence length="176" mass="19247">MRSTNNSPTSQASFFPDRLTPNCRLQIHHYQLCNTGPTNHVRCYQARRFPACLPQPTHPKPTQYLPSQPQPNHYQPRPPQSNSVLSKPEAIHRPLHCAISKDLLHSALNYKAKSNYTRSSSLLDTLQNYHKTAPNKVGTGPGPTNGTASLIYSSVLGSLAMAAGALALPAPPSLFV</sequence>
<comment type="caution">
    <text evidence="2">The sequence shown here is derived from an EMBL/GenBank/DDBJ whole genome shotgun (WGS) entry which is preliminary data.</text>
</comment>